<sequence>MRVRGVRRLELSLVVLATYNHINHKAIHHRNPLLCRRRYEFGEVLREFAHSEPPPSSVEMHQGICNCGALVDVLDPVQSCCTL</sequence>
<evidence type="ECO:0000313" key="2">
    <source>
        <dbReference type="Proteomes" id="UP000288168"/>
    </source>
</evidence>
<comment type="caution">
    <text evidence="1">The sequence shown here is derived from an EMBL/GenBank/DDBJ whole genome shotgun (WGS) entry which is preliminary data.</text>
</comment>
<dbReference type="AlphaFoldDB" id="A0A428R7W7"/>
<dbReference type="OrthoDB" id="10548588at2759"/>
<reference evidence="1 2" key="1">
    <citation type="submission" date="2017-06" db="EMBL/GenBank/DDBJ databases">
        <title>Comparative genomic analysis of Ambrosia Fusariam Clade fungi.</title>
        <authorList>
            <person name="Stajich J.E."/>
            <person name="Carrillo J."/>
            <person name="Kijimoto T."/>
            <person name="Eskalen A."/>
            <person name="O'Donnell K."/>
            <person name="Kasson M."/>
        </authorList>
    </citation>
    <scope>NUCLEOTIDE SEQUENCE [LARGE SCALE GENOMIC DNA]</scope>
    <source>
        <strain evidence="1 2">NRRL62584</strain>
    </source>
</reference>
<name>A0A428R7W7_9HYPO</name>
<evidence type="ECO:0000313" key="1">
    <source>
        <dbReference type="EMBL" id="RSL73641.1"/>
    </source>
</evidence>
<keyword evidence="2" id="KW-1185">Reference proteome</keyword>
<protein>
    <submittedName>
        <fullName evidence="1">Uncharacterized protein</fullName>
    </submittedName>
</protein>
<accession>A0A428R7W7</accession>
<proteinExistence type="predicted"/>
<organism evidence="1 2">
    <name type="scientific">Fusarium duplospermum</name>
    <dbReference type="NCBI Taxonomy" id="1325734"/>
    <lineage>
        <taxon>Eukaryota</taxon>
        <taxon>Fungi</taxon>
        <taxon>Dikarya</taxon>
        <taxon>Ascomycota</taxon>
        <taxon>Pezizomycotina</taxon>
        <taxon>Sordariomycetes</taxon>
        <taxon>Hypocreomycetidae</taxon>
        <taxon>Hypocreales</taxon>
        <taxon>Nectriaceae</taxon>
        <taxon>Fusarium</taxon>
        <taxon>Fusarium solani species complex</taxon>
    </lineage>
</organism>
<gene>
    <name evidence="1" type="ORF">CEP54_000078</name>
</gene>
<dbReference type="Proteomes" id="UP000288168">
    <property type="component" value="Unassembled WGS sequence"/>
</dbReference>
<dbReference type="EMBL" id="NKCI01000001">
    <property type="protein sequence ID" value="RSL73641.1"/>
    <property type="molecule type" value="Genomic_DNA"/>
</dbReference>